<feature type="domain" description="Amidohydrolase-related" evidence="9">
    <location>
        <begin position="57"/>
        <end position="385"/>
    </location>
</feature>
<gene>
    <name evidence="10" type="primary">nagA</name>
    <name evidence="10" type="ORF">D0Y96_05605</name>
</gene>
<keyword evidence="3 5" id="KW-0378">Hydrolase</keyword>
<evidence type="ECO:0000256" key="1">
    <source>
        <dbReference type="ARBA" id="ARBA00010716"/>
    </source>
</evidence>
<feature type="binding site" evidence="7">
    <location>
        <begin position="226"/>
        <end position="227"/>
    </location>
    <ligand>
        <name>substrate</name>
    </ligand>
</feature>
<dbReference type="OrthoDB" id="9776488at2"/>
<evidence type="ECO:0000256" key="8">
    <source>
        <dbReference type="PIRSR" id="PIRSR038994-3"/>
    </source>
</evidence>
<dbReference type="InterPro" id="IPR011059">
    <property type="entry name" value="Metal-dep_hydrolase_composite"/>
</dbReference>
<evidence type="ECO:0000256" key="5">
    <source>
        <dbReference type="PIRNR" id="PIRNR038994"/>
    </source>
</evidence>
<evidence type="ECO:0000313" key="11">
    <source>
        <dbReference type="Proteomes" id="UP000264702"/>
    </source>
</evidence>
<feature type="active site" description="Proton donor/acceptor" evidence="6">
    <location>
        <position position="281"/>
    </location>
</feature>
<comment type="cofactor">
    <cofactor evidence="8">
        <name>a divalent metal cation</name>
        <dbReference type="ChEBI" id="CHEBI:60240"/>
    </cofactor>
    <text evidence="8">Binds 1 divalent metal cation per subunit.</text>
</comment>
<evidence type="ECO:0000256" key="3">
    <source>
        <dbReference type="ARBA" id="ARBA00022801"/>
    </source>
</evidence>
<dbReference type="GO" id="GO:0006046">
    <property type="term" value="P:N-acetylglucosamine catabolic process"/>
    <property type="evidence" value="ECO:0007669"/>
    <property type="project" value="TreeGrafter"/>
</dbReference>
<dbReference type="SUPFAM" id="SSF51338">
    <property type="entry name" value="Composite domain of metallo-dependent hydrolases"/>
    <property type="match status" value="1"/>
</dbReference>
<feature type="binding site" evidence="7">
    <location>
        <position position="258"/>
    </location>
    <ligand>
        <name>substrate</name>
    </ligand>
</feature>
<proteinExistence type="inferred from homology"/>
<dbReference type="CDD" id="cd00854">
    <property type="entry name" value="NagA"/>
    <property type="match status" value="1"/>
</dbReference>
<evidence type="ECO:0000256" key="7">
    <source>
        <dbReference type="PIRSR" id="PIRSR038994-2"/>
    </source>
</evidence>
<dbReference type="Gene3D" id="2.30.40.10">
    <property type="entry name" value="Urease, subunit C, domain 1"/>
    <property type="match status" value="1"/>
</dbReference>
<keyword evidence="11" id="KW-1185">Reference proteome</keyword>
<dbReference type="EMBL" id="QVQT01000002">
    <property type="protein sequence ID" value="RFU17610.1"/>
    <property type="molecule type" value="Genomic_DNA"/>
</dbReference>
<sequence length="390" mass="41334">MRTVVTADRFLSPAANGKEERVERPVVIIEDGHILSTASQSSSSLPAGEHLHFEGCTLIPAFFDVHIHGSDGFDVMNATDASLGGIGRFLARHGVGSYFATTVTAPVDSTLKSLSGLAKRMRQETGGARAVGIHIEGPFLSPHKKGAHPAHLLQPPTVALFDRMWQAAEGQIRLMTIAPELPGALEVIARAAGLGVRVSLGHSDARLEEARQGVGAGAITATHTFNAMRAFDHREPGLIGEVLSNDALFAELICDGLHVDPAAVEIFWKSKGRDRAMLITDAMSATGKPDGNYKLGELDVRVKNGVCLIGENTLAGSTLTLDRAVRNFTAFTGASLEEMLPVTGRNPARMTGLEGEIGTLAPGRRADITVLSAKNEVVETLVLGERCSKA</sequence>
<feature type="binding site" evidence="7">
    <location>
        <position position="147"/>
    </location>
    <ligand>
        <name>substrate</name>
    </ligand>
</feature>
<feature type="binding site" evidence="8">
    <location>
        <position position="223"/>
    </location>
    <ligand>
        <name>Zn(2+)</name>
        <dbReference type="ChEBI" id="CHEBI:29105"/>
    </ligand>
</feature>
<dbReference type="Gene3D" id="3.20.20.140">
    <property type="entry name" value="Metal-dependent hydrolases"/>
    <property type="match status" value="1"/>
</dbReference>
<dbReference type="AlphaFoldDB" id="A0A372IRL7"/>
<dbReference type="Pfam" id="PF01979">
    <property type="entry name" value="Amidohydro_1"/>
    <property type="match status" value="1"/>
</dbReference>
<dbReference type="GO" id="GO:0046872">
    <property type="term" value="F:metal ion binding"/>
    <property type="evidence" value="ECO:0007669"/>
    <property type="project" value="UniProtKB-KW"/>
</dbReference>
<dbReference type="PANTHER" id="PTHR11113">
    <property type="entry name" value="N-ACETYLGLUCOSAMINE-6-PHOSPHATE DEACETYLASE"/>
    <property type="match status" value="1"/>
</dbReference>
<organism evidence="10 11">
    <name type="scientific">Paracidobacterium acidisoli</name>
    <dbReference type="NCBI Taxonomy" id="2303751"/>
    <lineage>
        <taxon>Bacteria</taxon>
        <taxon>Pseudomonadati</taxon>
        <taxon>Acidobacteriota</taxon>
        <taxon>Terriglobia</taxon>
        <taxon>Terriglobales</taxon>
        <taxon>Acidobacteriaceae</taxon>
        <taxon>Paracidobacterium</taxon>
    </lineage>
</organism>
<evidence type="ECO:0000313" key="10">
    <source>
        <dbReference type="EMBL" id="RFU17610.1"/>
    </source>
</evidence>
<feature type="binding site" evidence="8">
    <location>
        <position position="136"/>
    </location>
    <ligand>
        <name>Zn(2+)</name>
        <dbReference type="ChEBI" id="CHEBI:29105"/>
    </ligand>
</feature>
<feature type="binding site" evidence="8">
    <location>
        <position position="202"/>
    </location>
    <ligand>
        <name>Zn(2+)</name>
        <dbReference type="ChEBI" id="CHEBI:29105"/>
    </ligand>
</feature>
<evidence type="ECO:0000259" key="9">
    <source>
        <dbReference type="Pfam" id="PF01979"/>
    </source>
</evidence>
<dbReference type="Proteomes" id="UP000264702">
    <property type="component" value="Unassembled WGS sequence"/>
</dbReference>
<accession>A0A372IRL7</accession>
<reference evidence="10 11" key="1">
    <citation type="submission" date="2018-08" db="EMBL/GenBank/DDBJ databases">
        <title>Acidipila sp. 4G-K13, an acidobacterium isolated from forest soil.</title>
        <authorList>
            <person name="Gao Z.-H."/>
            <person name="Qiu L.-H."/>
        </authorList>
    </citation>
    <scope>NUCLEOTIDE SEQUENCE [LARGE SCALE GENOMIC DNA]</scope>
    <source>
        <strain evidence="10 11">4G-K13</strain>
    </source>
</reference>
<evidence type="ECO:0000256" key="4">
    <source>
        <dbReference type="ARBA" id="ARBA00023277"/>
    </source>
</evidence>
<dbReference type="InterPro" id="IPR006680">
    <property type="entry name" value="Amidohydro-rel"/>
</dbReference>
<dbReference type="InterPro" id="IPR003764">
    <property type="entry name" value="GlcNAc_6-P_deAcase"/>
</dbReference>
<dbReference type="NCBIfam" id="TIGR00221">
    <property type="entry name" value="nagA"/>
    <property type="match status" value="1"/>
</dbReference>
<name>A0A372IRL7_9BACT</name>
<dbReference type="GO" id="GO:0008448">
    <property type="term" value="F:N-acetylglucosamine-6-phosphate deacetylase activity"/>
    <property type="evidence" value="ECO:0007669"/>
    <property type="project" value="UniProtKB-EC"/>
</dbReference>
<dbReference type="RefSeq" id="WP_117298360.1">
    <property type="nucleotide sequence ID" value="NZ_QVQT02000002.1"/>
</dbReference>
<dbReference type="FunFam" id="3.20.20.140:FF:000004">
    <property type="entry name" value="N-acetylglucosamine-6-phosphate deacetylase"/>
    <property type="match status" value="1"/>
</dbReference>
<comment type="caution">
    <text evidence="10">The sequence shown here is derived from an EMBL/GenBank/DDBJ whole genome shotgun (WGS) entry which is preliminary data.</text>
</comment>
<dbReference type="InterPro" id="IPR032466">
    <property type="entry name" value="Metal_Hydrolase"/>
</dbReference>
<keyword evidence="2 8" id="KW-0479">Metal-binding</keyword>
<dbReference type="PIRSF" id="PIRSF038994">
    <property type="entry name" value="NagA"/>
    <property type="match status" value="1"/>
</dbReference>
<feature type="binding site" evidence="7">
    <location>
        <begin position="314"/>
        <end position="316"/>
    </location>
    <ligand>
        <name>substrate</name>
    </ligand>
</feature>
<keyword evidence="4 5" id="KW-0119">Carbohydrate metabolism</keyword>
<evidence type="ECO:0000256" key="6">
    <source>
        <dbReference type="PIRSR" id="PIRSR038994-1"/>
    </source>
</evidence>
<comment type="similarity">
    <text evidence="1 5">Belongs to the metallo-dependent hydrolases superfamily. NagA family.</text>
</comment>
<dbReference type="PANTHER" id="PTHR11113:SF14">
    <property type="entry name" value="N-ACETYLGLUCOSAMINE-6-PHOSPHATE DEACETYLASE"/>
    <property type="match status" value="1"/>
</dbReference>
<dbReference type="SUPFAM" id="SSF51556">
    <property type="entry name" value="Metallo-dependent hydrolases"/>
    <property type="match status" value="1"/>
</dbReference>
<protein>
    <submittedName>
        <fullName evidence="10">N-acetylglucosamine-6-phosphate deacetylase</fullName>
        <ecNumber evidence="10">3.5.1.25</ecNumber>
    </submittedName>
</protein>
<feature type="binding site" evidence="7">
    <location>
        <position position="234"/>
    </location>
    <ligand>
        <name>substrate</name>
    </ligand>
</feature>
<dbReference type="EC" id="3.5.1.25" evidence="10"/>
<evidence type="ECO:0000256" key="2">
    <source>
        <dbReference type="ARBA" id="ARBA00022723"/>
    </source>
</evidence>